<evidence type="ECO:0000313" key="4">
    <source>
        <dbReference type="Proteomes" id="UP000006591"/>
    </source>
</evidence>
<dbReference type="OMA" id="MGRETHE"/>
<feature type="region of interest" description="Disordered" evidence="1">
    <location>
        <begin position="83"/>
        <end position="113"/>
    </location>
</feature>
<dbReference type="EnsemblPlants" id="ONIVA02G07700.1">
    <property type="protein sequence ID" value="ONIVA02G07700.1"/>
    <property type="gene ID" value="ONIVA02G07700"/>
</dbReference>
<feature type="signal peptide" evidence="2">
    <location>
        <begin position="1"/>
        <end position="32"/>
    </location>
</feature>
<evidence type="ECO:0000313" key="3">
    <source>
        <dbReference type="EnsemblPlants" id="ONIVA02G07700.1"/>
    </source>
</evidence>
<protein>
    <submittedName>
        <fullName evidence="3">Uncharacterized protein</fullName>
    </submittedName>
</protein>
<keyword evidence="4" id="KW-1185">Reference proteome</keyword>
<evidence type="ECO:0000256" key="2">
    <source>
        <dbReference type="SAM" id="SignalP"/>
    </source>
</evidence>
<dbReference type="HOGENOM" id="CLU_2137515_0_0_1"/>
<feature type="chain" id="PRO_5002359833" evidence="2">
    <location>
        <begin position="33"/>
        <end position="113"/>
    </location>
</feature>
<evidence type="ECO:0000256" key="1">
    <source>
        <dbReference type="SAM" id="MobiDB-lite"/>
    </source>
</evidence>
<organism evidence="3">
    <name type="scientific">Oryza nivara</name>
    <name type="common">Indian wild rice</name>
    <name type="synonym">Oryza sativa f. spontanea</name>
    <dbReference type="NCBI Taxonomy" id="4536"/>
    <lineage>
        <taxon>Eukaryota</taxon>
        <taxon>Viridiplantae</taxon>
        <taxon>Streptophyta</taxon>
        <taxon>Embryophyta</taxon>
        <taxon>Tracheophyta</taxon>
        <taxon>Spermatophyta</taxon>
        <taxon>Magnoliopsida</taxon>
        <taxon>Liliopsida</taxon>
        <taxon>Poales</taxon>
        <taxon>Poaceae</taxon>
        <taxon>BOP clade</taxon>
        <taxon>Oryzoideae</taxon>
        <taxon>Oryzeae</taxon>
        <taxon>Oryzinae</taxon>
        <taxon>Oryza</taxon>
    </lineage>
</organism>
<keyword evidence="2" id="KW-0732">Signal</keyword>
<reference evidence="3" key="2">
    <citation type="submission" date="2018-04" db="EMBL/GenBank/DDBJ databases">
        <title>OnivRS2 (Oryza nivara Reference Sequence Version 2).</title>
        <authorList>
            <person name="Zhang J."/>
            <person name="Kudrna D."/>
            <person name="Lee S."/>
            <person name="Talag J."/>
            <person name="Rajasekar S."/>
            <person name="Welchert J."/>
            <person name="Hsing Y.-I."/>
            <person name="Wing R.A."/>
        </authorList>
    </citation>
    <scope>NUCLEOTIDE SEQUENCE [LARGE SCALE GENOMIC DNA]</scope>
    <source>
        <strain evidence="3">SL10</strain>
    </source>
</reference>
<sequence length="113" mass="12236">MAAARLSVGLQAVLVMSLLLLQIMPFLPCTLATGGKSVELLMGRETHEGRHRLLAPSKLIWSRRILVGEPWTGPAMELGRLPTYLPKSRGDNGQDRSGLGWNIPVRGPEPTAG</sequence>
<name>A0A0E0G2S6_ORYNI</name>
<dbReference type="Gramene" id="ONIVA02G07700.1">
    <property type="protein sequence ID" value="ONIVA02G07700.1"/>
    <property type="gene ID" value="ONIVA02G07700"/>
</dbReference>
<dbReference type="AlphaFoldDB" id="A0A0E0G2S6"/>
<accession>A0A0E0G2S6</accession>
<dbReference type="Proteomes" id="UP000006591">
    <property type="component" value="Chromosome 2"/>
</dbReference>
<reference evidence="3" key="1">
    <citation type="submission" date="2015-04" db="UniProtKB">
        <authorList>
            <consortium name="EnsemblPlants"/>
        </authorList>
    </citation>
    <scope>IDENTIFICATION</scope>
    <source>
        <strain evidence="3">SL10</strain>
    </source>
</reference>
<proteinExistence type="predicted"/>